<reference evidence="1 2" key="1">
    <citation type="journal article" date="2022" name="G3 (Bethesda)">
        <title>Whole-genome sequence and methylome profiling of the almond [Prunus dulcis (Mill.) D.A. Webb] cultivar 'Nonpareil'.</title>
        <authorList>
            <person name="D'Amico-Willman K.M."/>
            <person name="Ouma W.Z."/>
            <person name="Meulia T."/>
            <person name="Sideli G.M."/>
            <person name="Gradziel T.M."/>
            <person name="Fresnedo-Ramirez J."/>
        </authorList>
    </citation>
    <scope>NUCLEOTIDE SEQUENCE [LARGE SCALE GENOMIC DNA]</scope>
    <source>
        <strain evidence="1">Clone GOH B32 T37-40</strain>
    </source>
</reference>
<evidence type="ECO:0000313" key="1">
    <source>
        <dbReference type="EMBL" id="KAI5335972.1"/>
    </source>
</evidence>
<evidence type="ECO:0000313" key="2">
    <source>
        <dbReference type="Proteomes" id="UP001054821"/>
    </source>
</evidence>
<dbReference type="AlphaFoldDB" id="A0AAD4W5P3"/>
<dbReference type="EMBL" id="JAJFAZ020000004">
    <property type="protein sequence ID" value="KAI5335972.1"/>
    <property type="molecule type" value="Genomic_DNA"/>
</dbReference>
<comment type="caution">
    <text evidence="1">The sequence shown here is derived from an EMBL/GenBank/DDBJ whole genome shotgun (WGS) entry which is preliminary data.</text>
</comment>
<proteinExistence type="predicted"/>
<dbReference type="Proteomes" id="UP001054821">
    <property type="component" value="Chromosome 4"/>
</dbReference>
<organism evidence="1 2">
    <name type="scientific">Prunus dulcis</name>
    <name type="common">Almond</name>
    <name type="synonym">Amygdalus dulcis</name>
    <dbReference type="NCBI Taxonomy" id="3755"/>
    <lineage>
        <taxon>Eukaryota</taxon>
        <taxon>Viridiplantae</taxon>
        <taxon>Streptophyta</taxon>
        <taxon>Embryophyta</taxon>
        <taxon>Tracheophyta</taxon>
        <taxon>Spermatophyta</taxon>
        <taxon>Magnoliopsida</taxon>
        <taxon>eudicotyledons</taxon>
        <taxon>Gunneridae</taxon>
        <taxon>Pentapetalae</taxon>
        <taxon>rosids</taxon>
        <taxon>fabids</taxon>
        <taxon>Rosales</taxon>
        <taxon>Rosaceae</taxon>
        <taxon>Amygdaloideae</taxon>
        <taxon>Amygdaleae</taxon>
        <taxon>Prunus</taxon>
    </lineage>
</organism>
<name>A0AAD4W5P3_PRUDU</name>
<keyword evidence="2" id="KW-1185">Reference proteome</keyword>
<protein>
    <submittedName>
        <fullName evidence="1">Uncharacterized protein</fullName>
    </submittedName>
</protein>
<gene>
    <name evidence="1" type="ORF">L3X38_026106</name>
</gene>
<accession>A0AAD4W5P3</accession>
<sequence length="279" mass="32092">MASCEDELVGKIPEIKKSLASLSMQQIQLVDLKKSISKELDQLRSSRAHNHKYGAVHPYPRLPMEREASTIVNQGEHRSVFLMIIFSKGNTGALYEVKFKYGGEVDDMCGPTALEPVVKFTHFNAGARIFNRSQLYVFIEDGCDKLCFSLYFLEDALPFIVDLLPSFEKYNLDENNWELMPKFPIRYPYPKWVDEIIAFSLRMNKRDDGSIAYGLVQHICITMFQIFVREDGRHMIKTLHSTILLVDIEDCGRFMLTFGFTPECRDYEPIKGESASSMK</sequence>